<feature type="signal peptide" evidence="1">
    <location>
        <begin position="1"/>
        <end position="23"/>
    </location>
</feature>
<protein>
    <submittedName>
        <fullName evidence="2">Uncharacterized protein</fullName>
    </submittedName>
</protein>
<evidence type="ECO:0000256" key="1">
    <source>
        <dbReference type="SAM" id="SignalP"/>
    </source>
</evidence>
<accession>A0ABN6VS42</accession>
<dbReference type="EMBL" id="AP027151">
    <property type="protein sequence ID" value="BDV42884.1"/>
    <property type="molecule type" value="Genomic_DNA"/>
</dbReference>
<proteinExistence type="predicted"/>
<sequence>MKKLVLVLAAATFALAAPLMAGAAEHGSMDMDHGDMKMDYGAMKMEKGGMMTMGKVIHQGKVDGVKFTVRAIDIKAKMEKMGMKETNHIMVMFSDAKTGKAMADGEVTMKIVGPDKSEQVKKLMGMEEGFGSDFVLAQKGKYGIMAKFKLGGNKVQQFKFWYTVK</sequence>
<name>A0ABN6VS42_9BACT</name>
<keyword evidence="1" id="KW-0732">Signal</keyword>
<evidence type="ECO:0000313" key="2">
    <source>
        <dbReference type="EMBL" id="BDV42884.1"/>
    </source>
</evidence>
<organism evidence="2 3">
    <name type="scientific">Geotalea uraniireducens</name>
    <dbReference type="NCBI Taxonomy" id="351604"/>
    <lineage>
        <taxon>Bacteria</taxon>
        <taxon>Pseudomonadati</taxon>
        <taxon>Thermodesulfobacteriota</taxon>
        <taxon>Desulfuromonadia</taxon>
        <taxon>Geobacterales</taxon>
        <taxon>Geobacteraceae</taxon>
        <taxon>Geotalea</taxon>
    </lineage>
</organism>
<keyword evidence="3" id="KW-1185">Reference proteome</keyword>
<dbReference type="Proteomes" id="UP001317705">
    <property type="component" value="Chromosome"/>
</dbReference>
<feature type="chain" id="PRO_5046531780" evidence="1">
    <location>
        <begin position="24"/>
        <end position="165"/>
    </location>
</feature>
<gene>
    <name evidence="2" type="ORF">GURASL_18070</name>
</gene>
<dbReference type="RefSeq" id="WP_282003591.1">
    <property type="nucleotide sequence ID" value="NZ_AP027151.1"/>
</dbReference>
<reference evidence="2 3" key="1">
    <citation type="submission" date="2022-12" db="EMBL/GenBank/DDBJ databases">
        <title>Polyphasic characterization of Geotalea uranireducens NIT-SL11 newly isolated from a complex of sewage sludge and microbially reduced graphene oxide.</title>
        <authorList>
            <person name="Xie L."/>
            <person name="Yoshida N."/>
            <person name="Meng L."/>
        </authorList>
    </citation>
    <scope>NUCLEOTIDE SEQUENCE [LARGE SCALE GENOMIC DNA]</scope>
    <source>
        <strain evidence="2 3">NIT-SL11</strain>
    </source>
</reference>
<evidence type="ECO:0000313" key="3">
    <source>
        <dbReference type="Proteomes" id="UP001317705"/>
    </source>
</evidence>